<dbReference type="Proteomes" id="UP001500604">
    <property type="component" value="Unassembled WGS sequence"/>
</dbReference>
<dbReference type="RefSeq" id="WP_345198883.1">
    <property type="nucleotide sequence ID" value="NZ_BAABFL010000474.1"/>
</dbReference>
<proteinExistence type="predicted"/>
<dbReference type="SUPFAM" id="SSF51261">
    <property type="entry name" value="Duplicated hybrid motif"/>
    <property type="match status" value="1"/>
</dbReference>
<sequence>MTILNKCVFAAAIVLQALTASADGSKPLTQGALYKGTVQPGSEVYYRDKKVPVTAAGQFVLGFGRDAELQQSYTVVAPDGKKTQTALKLEAREYPVQRIEGVAQKYMAPSEAHLKRVRHENSLVRKAREVDSELHAFLDGFIWPLVGPVTGVYGSQRVFNGEPRRPHFGVDVAAPTGTPVKSPADGRVVLYHPDMYFSGGTMIIDHGYGITSSFLHLSKSLVKEGDFVRQGQAVAEVGATGRVTGAHLDWRLNWYQVRLDPQLVVPPMEQVQSAPAAK</sequence>
<accession>A0ABP8V7W9</accession>
<evidence type="ECO:0000256" key="1">
    <source>
        <dbReference type="SAM" id="SignalP"/>
    </source>
</evidence>
<protein>
    <submittedName>
        <fullName evidence="3">M23 family metallopeptidase</fullName>
    </submittedName>
</protein>
<dbReference type="InterPro" id="IPR011055">
    <property type="entry name" value="Dup_hybrid_motif"/>
</dbReference>
<dbReference type="EMBL" id="BAABFL010000474">
    <property type="protein sequence ID" value="GAA4652338.1"/>
    <property type="molecule type" value="Genomic_DNA"/>
</dbReference>
<evidence type="ECO:0000259" key="2">
    <source>
        <dbReference type="Pfam" id="PF01551"/>
    </source>
</evidence>
<dbReference type="CDD" id="cd12797">
    <property type="entry name" value="M23_peptidase"/>
    <property type="match status" value="1"/>
</dbReference>
<feature type="domain" description="M23ase beta-sheet core" evidence="2">
    <location>
        <begin position="166"/>
        <end position="261"/>
    </location>
</feature>
<keyword evidence="4" id="KW-1185">Reference proteome</keyword>
<dbReference type="Gene3D" id="2.70.70.10">
    <property type="entry name" value="Glucose Permease (Domain IIA)"/>
    <property type="match status" value="1"/>
</dbReference>
<dbReference type="InterPro" id="IPR016047">
    <property type="entry name" value="M23ase_b-sheet_dom"/>
</dbReference>
<keyword evidence="1" id="KW-0732">Signal</keyword>
<organism evidence="3 4">
    <name type="scientific">Kistimonas scapharcae</name>
    <dbReference type="NCBI Taxonomy" id="1036133"/>
    <lineage>
        <taxon>Bacteria</taxon>
        <taxon>Pseudomonadati</taxon>
        <taxon>Pseudomonadota</taxon>
        <taxon>Gammaproteobacteria</taxon>
        <taxon>Oceanospirillales</taxon>
        <taxon>Endozoicomonadaceae</taxon>
        <taxon>Kistimonas</taxon>
    </lineage>
</organism>
<name>A0ABP8V7W9_9GAMM</name>
<feature type="signal peptide" evidence="1">
    <location>
        <begin position="1"/>
        <end position="22"/>
    </location>
</feature>
<dbReference type="Pfam" id="PF01551">
    <property type="entry name" value="Peptidase_M23"/>
    <property type="match status" value="1"/>
</dbReference>
<dbReference type="InterPro" id="IPR050570">
    <property type="entry name" value="Cell_wall_metabolism_enzyme"/>
</dbReference>
<gene>
    <name evidence="3" type="ORF">GCM10023116_46220</name>
</gene>
<feature type="chain" id="PRO_5045038868" evidence="1">
    <location>
        <begin position="23"/>
        <end position="278"/>
    </location>
</feature>
<reference evidence="4" key="1">
    <citation type="journal article" date="2019" name="Int. J. Syst. Evol. Microbiol.">
        <title>The Global Catalogue of Microorganisms (GCM) 10K type strain sequencing project: providing services to taxonomists for standard genome sequencing and annotation.</title>
        <authorList>
            <consortium name="The Broad Institute Genomics Platform"/>
            <consortium name="The Broad Institute Genome Sequencing Center for Infectious Disease"/>
            <person name="Wu L."/>
            <person name="Ma J."/>
        </authorList>
    </citation>
    <scope>NUCLEOTIDE SEQUENCE [LARGE SCALE GENOMIC DNA]</scope>
    <source>
        <strain evidence="4">JCM 17805</strain>
    </source>
</reference>
<comment type="caution">
    <text evidence="3">The sequence shown here is derived from an EMBL/GenBank/DDBJ whole genome shotgun (WGS) entry which is preliminary data.</text>
</comment>
<dbReference type="PANTHER" id="PTHR21666:SF285">
    <property type="entry name" value="M23 FAMILY METALLOPEPTIDASE"/>
    <property type="match status" value="1"/>
</dbReference>
<evidence type="ECO:0000313" key="3">
    <source>
        <dbReference type="EMBL" id="GAA4652338.1"/>
    </source>
</evidence>
<evidence type="ECO:0000313" key="4">
    <source>
        <dbReference type="Proteomes" id="UP001500604"/>
    </source>
</evidence>
<dbReference type="PANTHER" id="PTHR21666">
    <property type="entry name" value="PEPTIDASE-RELATED"/>
    <property type="match status" value="1"/>
</dbReference>